<feature type="compositionally biased region" description="Polar residues" evidence="1">
    <location>
        <begin position="473"/>
        <end position="484"/>
    </location>
</feature>
<feature type="compositionally biased region" description="Low complexity" evidence="1">
    <location>
        <begin position="144"/>
        <end position="158"/>
    </location>
</feature>
<feature type="region of interest" description="Disordered" evidence="1">
    <location>
        <begin position="261"/>
        <end position="317"/>
    </location>
</feature>
<dbReference type="Proteomes" id="UP001212997">
    <property type="component" value="Unassembled WGS sequence"/>
</dbReference>
<feature type="compositionally biased region" description="Low complexity" evidence="1">
    <location>
        <begin position="569"/>
        <end position="598"/>
    </location>
</feature>
<feature type="compositionally biased region" description="Basic and acidic residues" evidence="1">
    <location>
        <begin position="340"/>
        <end position="394"/>
    </location>
</feature>
<accession>A0AAD5YBY0</accession>
<protein>
    <submittedName>
        <fullName evidence="2">Uncharacterized protein</fullName>
    </submittedName>
</protein>
<organism evidence="2 3">
    <name type="scientific">Meripilus lineatus</name>
    <dbReference type="NCBI Taxonomy" id="2056292"/>
    <lineage>
        <taxon>Eukaryota</taxon>
        <taxon>Fungi</taxon>
        <taxon>Dikarya</taxon>
        <taxon>Basidiomycota</taxon>
        <taxon>Agaricomycotina</taxon>
        <taxon>Agaricomycetes</taxon>
        <taxon>Polyporales</taxon>
        <taxon>Meripilaceae</taxon>
        <taxon>Meripilus</taxon>
    </lineage>
</organism>
<feature type="compositionally biased region" description="Basic and acidic residues" evidence="1">
    <location>
        <begin position="485"/>
        <end position="494"/>
    </location>
</feature>
<evidence type="ECO:0000256" key="1">
    <source>
        <dbReference type="SAM" id="MobiDB-lite"/>
    </source>
</evidence>
<gene>
    <name evidence="2" type="ORF">NLI96_g12938</name>
</gene>
<reference evidence="2" key="1">
    <citation type="submission" date="2022-07" db="EMBL/GenBank/DDBJ databases">
        <title>Genome Sequence of Physisporinus lineatus.</title>
        <authorList>
            <person name="Buettner E."/>
        </authorList>
    </citation>
    <scope>NUCLEOTIDE SEQUENCE</scope>
    <source>
        <strain evidence="2">VT162</strain>
    </source>
</reference>
<feature type="region of interest" description="Disordered" evidence="1">
    <location>
        <begin position="562"/>
        <end position="659"/>
    </location>
</feature>
<feature type="compositionally biased region" description="Polar residues" evidence="1">
    <location>
        <begin position="190"/>
        <end position="207"/>
    </location>
</feature>
<dbReference type="EMBL" id="JANAWD010001339">
    <property type="protein sequence ID" value="KAJ3473567.1"/>
    <property type="molecule type" value="Genomic_DNA"/>
</dbReference>
<feature type="region of interest" description="Disordered" evidence="1">
    <location>
        <begin position="143"/>
        <end position="226"/>
    </location>
</feature>
<name>A0AAD5YBY0_9APHY</name>
<comment type="caution">
    <text evidence="2">The sequence shown here is derived from an EMBL/GenBank/DDBJ whole genome shotgun (WGS) entry which is preliminary data.</text>
</comment>
<feature type="region of interest" description="Disordered" evidence="1">
    <location>
        <begin position="340"/>
        <end position="504"/>
    </location>
</feature>
<feature type="compositionally biased region" description="Low complexity" evidence="1">
    <location>
        <begin position="294"/>
        <end position="306"/>
    </location>
</feature>
<feature type="compositionally biased region" description="Pro residues" evidence="1">
    <location>
        <begin position="159"/>
        <end position="179"/>
    </location>
</feature>
<evidence type="ECO:0000313" key="3">
    <source>
        <dbReference type="Proteomes" id="UP001212997"/>
    </source>
</evidence>
<feature type="compositionally biased region" description="Low complexity" evidence="1">
    <location>
        <begin position="450"/>
        <end position="472"/>
    </location>
</feature>
<keyword evidence="3" id="KW-1185">Reference proteome</keyword>
<evidence type="ECO:0000313" key="2">
    <source>
        <dbReference type="EMBL" id="KAJ3473567.1"/>
    </source>
</evidence>
<dbReference type="AlphaFoldDB" id="A0AAD5YBY0"/>
<proteinExistence type="predicted"/>
<feature type="compositionally biased region" description="Basic and acidic residues" evidence="1">
    <location>
        <begin position="629"/>
        <end position="659"/>
    </location>
</feature>
<feature type="compositionally biased region" description="Polar residues" evidence="1">
    <location>
        <begin position="264"/>
        <end position="293"/>
    </location>
</feature>
<sequence>MPPTETLRSLMLKKKLFRKVQGQGLLSPVEELALAAYGPHRPAPPKRPSLHLDDIAIKDHKAVGLPSQGLKLWVNRPCFEDRMAVFLPDQDTGVIKPMRISGSGFGVAALEYSESLEILAGIYDPQDDLLMMRTTLVASPAPISPVSLSPSGSQHSSSPPSPSAASPSPPPPSLPPVQLPGPVVTPVSKPLQQPSTAMAPNPQSRTQAYKAAAPSPLRMETSSSPVLPPVRSILTSSSQTFLSSSSSSSTVLPAPTPILGGAGSSSLTSVSTPTIVLSPTSPEMKSRPLSQPPATSTGTNAGAGTSKPGVRFAEEDKEDQIPLGYVLRIKQKREEKARFLRAERQRRAHEEERRKHEEEKRKQDEEKKKWEVERAGWEKERRAMEEERKKRAYAEEVAASRSRRESQRFGMVNQWVDRVRQHRGDRRQNIRPAPGPAPQLAASSSMRNESPGSSRPPSIGGSGSASGSVRGSMYSTPPSSTPDVNSRERRESKASRRTSNISDASQAAAAAAAYLNMGGYAAVGGGYPWNMSIPPVPVMPVVPVMPYMMDMPLLPPNPPFMLQQFGRPHSPSSSSHHNHNSSNGSYNSHNNNRSQSSSPAPGSHRLPASQSLERVNLGGQRHGSGNGPGHERRSSGDIGQIRRDRDRERDYKERESSRDARTREKFGFWRVEELVEDATCESEVAAAECDEGDERGERVEDEFGVADFWVWYFGFASIAVEVAVAVPTTTAAAATAATIPAAVSAAVSGESERTDKTDTGYDEFVEPTCVSKSESACDE</sequence>